<protein>
    <submittedName>
        <fullName evidence="3">AAA family ATPase</fullName>
    </submittedName>
</protein>
<dbReference type="InterPro" id="IPR041650">
    <property type="entry name" value="HEPN_Swt1"/>
</dbReference>
<dbReference type="InterPro" id="IPR007555">
    <property type="entry name" value="DUF499"/>
</dbReference>
<feature type="domain" description="Swt1-like HEPN" evidence="2">
    <location>
        <begin position="11"/>
        <end position="123"/>
    </location>
</feature>
<sequence length="1148" mass="126801">MAINNRDRVGKAFDFLSEGLVDPVDEVMAGVFHTSDWTDAWARADQQKYGTPLRTLNKNDVQVQLRAITEYGREFNSILSRAQQSYASELRETRNQWAHSQPFTSDETIRALSTIELLLNAVNAPDSAADVRSLRDTLQRTVYEDHTRKASQRKILSVDATQGMKPWREVIKPHEDVASGKFTASEFAANLYDVAVSKSACVPGNAYGDPVEFYNRTYLTEGLRDLLTRAIRRLVGDNSGSPVVNLQTNFGGGKTHSLLALYHLFGEKSVVELSSDVQNLVAGLGVPAWTPGLVHRAAIVGNQLNVAKPSVKMDGTQVRTIWGELAWQLGGAEGYAMVAENDRAGKPPADSLDQLLRRYSPCLILIDEWVAYARQLVGRDDLPAGTFEDQFTFAQTLTETASAVPHCMLVVSIPASEDGGKASNLEVGGENGQAALRRLQMVVRRQADQWRPSTRDESFEIVRKRLFEEPDAEAQAQIALTAKRFVDMYRADAKSYPTEVTSTDYDKRIRASYPLHPELLDRLYEDWSSLENFQRTRGVLTLVSSIIHELWAGNDTNPLILPGNVPLDSETVYSNLAQYLPDSWKAIIDTDVSGPQSTAAQIDNDRPALGQRVLTQRIARTVFMGSAPRAGLPNRGIGVQSVWLGTAMPGDVSGNFGTAVSQLEQRSTYFFAEGSTYRYSLQPSITKTARDYADRLREDPESVYNEIVTRLQSSEGSAGRRGKFRRVCVAPDGTDVIPDSDQVALVIMHPRWTVAKGESESSEAKQWIRDAIEHRGSAQRANRNMLVFLAADRNLLGFAEDAARSYLGWKRVADNEVQLNLTRQQVEQAKNAMAGFNKTVEERIRSAYCWCVYPEQLDPKSAYRLADMRISDSGGDSMAERTGSRLQSEDALSDQYAPGSLGYDIHQYLQSAFVDGVLPAKTVWECITRFPYMPRLADREVFDNAITGAAGAVLTADDRFAVASGKYESGHFQNLIIPGVTDTAQAVVQVTDSTLIVDWDTAMADLEACRAEDAADKQSQLESHTGEFVAQSIAHAQQPDVHRPKHAAQPSAASVPNGESVPAREPEPVTVSKKRYYGTAKLDPDSLNRDLARINEGILDQLRLAGANISISLEIHADDATGFDENVIRIIDSNAKNLKLDNSGFEEE</sequence>
<evidence type="ECO:0000259" key="2">
    <source>
        <dbReference type="Pfam" id="PF18731"/>
    </source>
</evidence>
<dbReference type="Pfam" id="PF04465">
    <property type="entry name" value="DUF499"/>
    <property type="match status" value="1"/>
</dbReference>
<proteinExistence type="predicted"/>
<evidence type="ECO:0000313" key="4">
    <source>
        <dbReference type="Proteomes" id="UP000228755"/>
    </source>
</evidence>
<name>A0A2M9HQF9_9BIFI</name>
<dbReference type="Pfam" id="PF18731">
    <property type="entry name" value="HEPN_Swt1"/>
    <property type="match status" value="1"/>
</dbReference>
<reference evidence="3 4" key="1">
    <citation type="submission" date="2017-11" db="EMBL/GenBank/DDBJ databases">
        <title>Draft genome sequences of strains TRE 1, TRE D, TRE H and TRI 7, isolated from tamarins, belonging to four potential novel Bifidobacterium species.</title>
        <authorList>
            <person name="Mattarelli P."/>
            <person name="Modesto M."/>
            <person name="Bonetti A."/>
            <person name="Puglisi E."/>
            <person name="Morelli L."/>
        </authorList>
    </citation>
    <scope>NUCLEOTIDE SEQUENCE [LARGE SCALE GENOMIC DNA]</scope>
    <source>
        <strain evidence="4">TRED</strain>
    </source>
</reference>
<evidence type="ECO:0000256" key="1">
    <source>
        <dbReference type="SAM" id="MobiDB-lite"/>
    </source>
</evidence>
<dbReference type="RefSeq" id="WP_100496559.1">
    <property type="nucleotide sequence ID" value="NZ_PGLQ01000003.1"/>
</dbReference>
<comment type="caution">
    <text evidence="3">The sequence shown here is derived from an EMBL/GenBank/DDBJ whole genome shotgun (WGS) entry which is preliminary data.</text>
</comment>
<organism evidence="3 4">
    <name type="scientific">Bifidobacterium scaligerum</name>
    <dbReference type="NCBI Taxonomy" id="2052656"/>
    <lineage>
        <taxon>Bacteria</taxon>
        <taxon>Bacillati</taxon>
        <taxon>Actinomycetota</taxon>
        <taxon>Actinomycetes</taxon>
        <taxon>Bifidobacteriales</taxon>
        <taxon>Bifidobacteriaceae</taxon>
        <taxon>Bifidobacterium</taxon>
    </lineage>
</organism>
<dbReference type="EMBL" id="PGLQ01000003">
    <property type="protein sequence ID" value="PJM79042.1"/>
    <property type="molecule type" value="Genomic_DNA"/>
</dbReference>
<keyword evidence="4" id="KW-1185">Reference proteome</keyword>
<gene>
    <name evidence="3" type="ORF">CUU80_06825</name>
</gene>
<accession>A0A2M9HQF9</accession>
<evidence type="ECO:0000313" key="3">
    <source>
        <dbReference type="EMBL" id="PJM79042.1"/>
    </source>
</evidence>
<dbReference type="OrthoDB" id="9757917at2"/>
<feature type="region of interest" description="Disordered" evidence="1">
    <location>
        <begin position="1034"/>
        <end position="1070"/>
    </location>
</feature>
<dbReference type="Proteomes" id="UP000228755">
    <property type="component" value="Unassembled WGS sequence"/>
</dbReference>
<dbReference type="AlphaFoldDB" id="A0A2M9HQF9"/>